<evidence type="ECO:0000313" key="1">
    <source>
        <dbReference type="EnsemblPlants" id="QL12p009054:mrna"/>
    </source>
</evidence>
<dbReference type="Proteomes" id="UP000594261">
    <property type="component" value="Chromosome 12"/>
</dbReference>
<reference evidence="1 2" key="1">
    <citation type="journal article" date="2016" name="G3 (Bethesda)">
        <title>First Draft Assembly and Annotation of the Genome of a California Endemic Oak Quercus lobata Nee (Fagaceae).</title>
        <authorList>
            <person name="Sork V.L."/>
            <person name="Fitz-Gibbon S.T."/>
            <person name="Puiu D."/>
            <person name="Crepeau M."/>
            <person name="Gugger P.F."/>
            <person name="Sherman R."/>
            <person name="Stevens K."/>
            <person name="Langley C.H."/>
            <person name="Pellegrini M."/>
            <person name="Salzberg S.L."/>
        </authorList>
    </citation>
    <scope>NUCLEOTIDE SEQUENCE [LARGE SCALE GENOMIC DNA]</scope>
    <source>
        <strain evidence="1 2">cv. SW786</strain>
    </source>
</reference>
<dbReference type="EnsemblPlants" id="QL12p009054:mrna">
    <property type="protein sequence ID" value="QL12p009054:mrna"/>
    <property type="gene ID" value="QL12p009054"/>
</dbReference>
<dbReference type="AlphaFoldDB" id="A0A7N2N2F9"/>
<organism evidence="1 2">
    <name type="scientific">Quercus lobata</name>
    <name type="common">Valley oak</name>
    <dbReference type="NCBI Taxonomy" id="97700"/>
    <lineage>
        <taxon>Eukaryota</taxon>
        <taxon>Viridiplantae</taxon>
        <taxon>Streptophyta</taxon>
        <taxon>Embryophyta</taxon>
        <taxon>Tracheophyta</taxon>
        <taxon>Spermatophyta</taxon>
        <taxon>Magnoliopsida</taxon>
        <taxon>eudicotyledons</taxon>
        <taxon>Gunneridae</taxon>
        <taxon>Pentapetalae</taxon>
        <taxon>rosids</taxon>
        <taxon>fabids</taxon>
        <taxon>Fagales</taxon>
        <taxon>Fagaceae</taxon>
        <taxon>Quercus</taxon>
    </lineage>
</organism>
<dbReference type="EMBL" id="LRBV02000012">
    <property type="status" value="NOT_ANNOTATED_CDS"/>
    <property type="molecule type" value="Genomic_DNA"/>
</dbReference>
<evidence type="ECO:0000313" key="2">
    <source>
        <dbReference type="Proteomes" id="UP000594261"/>
    </source>
</evidence>
<keyword evidence="2" id="KW-1185">Reference proteome</keyword>
<protein>
    <submittedName>
        <fullName evidence="1">Uncharacterized protein</fullName>
    </submittedName>
</protein>
<name>A0A7N2N2F9_QUELO</name>
<reference evidence="1" key="2">
    <citation type="submission" date="2021-01" db="UniProtKB">
        <authorList>
            <consortium name="EnsemblPlants"/>
        </authorList>
    </citation>
    <scope>IDENTIFICATION</scope>
</reference>
<dbReference type="InParanoid" id="A0A7N2N2F9"/>
<accession>A0A7N2N2F9</accession>
<sequence>MLTKKYPHRENPPLGSIFAKPMTFLIEGPVCLLETKSPLTPGMIIGLGGDSSMKPSKTKNSNLIRWKPPPLDFFTLNTNGFACSNPSKAATRGLIRDYRGAWIGSRIMGTPRWTYPCKQPQIHKLHIELTSHCTLIDDSHPCSALISG</sequence>
<dbReference type="Gramene" id="QL12p009054:mrna">
    <property type="protein sequence ID" value="QL12p009054:mrna"/>
    <property type="gene ID" value="QL12p009054"/>
</dbReference>
<proteinExistence type="predicted"/>